<dbReference type="SMART" id="SM00244">
    <property type="entry name" value="PHB"/>
    <property type="match status" value="1"/>
</dbReference>
<evidence type="ECO:0000256" key="6">
    <source>
        <dbReference type="RuleBase" id="RU364113"/>
    </source>
</evidence>
<sequence>MAWNEPGNGQRDPWGKNRQSGNKSPLDDLIKQFRGLLGRLGGGGGGGVLTILLAFALVAVAFSSYTIVDARQAGVVLRFGKYARTLPPGFHLKLPRPIETVTKVGTTEIRSVSDKVRMLTSDENIITVDFNVQYQVSDARKYLFSLSGPPEDTLRQAAEAAVRTVVGANAMDNVLTSQGSEPTAAPAAAGTAAVATASTAPIPATPAAAAAAQTRDTLQQQTREILQATLNEYDAGLVVTDVSFQNVAPPQEVKDAFDDVNAAREDKQGTENNARAYASQVVPVARGEASRISAEAQGYAAQRVALATGDASRFNLILKEYKAAPDVTRRRLWLETVEDVMSNNPKVLDGSGGRNMIYLPLDRVTGKEVPGVGAVMQSAGSDSLAGKEKQP</sequence>
<dbReference type="PANTHER" id="PTHR43327">
    <property type="entry name" value="STOMATIN-LIKE PROTEIN 2, MITOCHONDRIAL"/>
    <property type="match status" value="1"/>
</dbReference>
<protein>
    <recommendedName>
        <fullName evidence="6">Protein HflK</fullName>
    </recommendedName>
</protein>
<keyword evidence="5 6" id="KW-0472">Membrane</keyword>
<keyword evidence="3 6" id="KW-0812">Transmembrane</keyword>
<dbReference type="AlphaFoldDB" id="A0A370K622"/>
<dbReference type="Pfam" id="PF01145">
    <property type="entry name" value="Band_7"/>
    <property type="match status" value="1"/>
</dbReference>
<evidence type="ECO:0000256" key="1">
    <source>
        <dbReference type="ARBA" id="ARBA00004167"/>
    </source>
</evidence>
<keyword evidence="10" id="KW-1185">Reference proteome</keyword>
<dbReference type="EMBL" id="QQSY01000003">
    <property type="protein sequence ID" value="RDI98095.1"/>
    <property type="molecule type" value="Genomic_DNA"/>
</dbReference>
<keyword evidence="9" id="KW-0645">Protease</keyword>
<dbReference type="GO" id="GO:0016020">
    <property type="term" value="C:membrane"/>
    <property type="evidence" value="ECO:0007669"/>
    <property type="project" value="UniProtKB-SubCell"/>
</dbReference>
<evidence type="ECO:0000313" key="10">
    <source>
        <dbReference type="Proteomes" id="UP000254711"/>
    </source>
</evidence>
<evidence type="ECO:0000313" key="9">
    <source>
        <dbReference type="EMBL" id="RDI98095.1"/>
    </source>
</evidence>
<evidence type="ECO:0000256" key="5">
    <source>
        <dbReference type="ARBA" id="ARBA00023136"/>
    </source>
</evidence>
<feature type="transmembrane region" description="Helical" evidence="6">
    <location>
        <begin position="46"/>
        <end position="68"/>
    </location>
</feature>
<accession>A0A370K622</accession>
<dbReference type="SUPFAM" id="SSF117892">
    <property type="entry name" value="Band 7/SPFH domain"/>
    <property type="match status" value="1"/>
</dbReference>
<dbReference type="Pfam" id="PF12221">
    <property type="entry name" value="HflK_N"/>
    <property type="match status" value="1"/>
</dbReference>
<dbReference type="RefSeq" id="WP_114825613.1">
    <property type="nucleotide sequence ID" value="NZ_QQSY01000003.1"/>
</dbReference>
<evidence type="ECO:0000256" key="2">
    <source>
        <dbReference type="ARBA" id="ARBA00006971"/>
    </source>
</evidence>
<feature type="domain" description="Band 7" evidence="8">
    <location>
        <begin position="63"/>
        <end position="261"/>
    </location>
</feature>
<evidence type="ECO:0000256" key="3">
    <source>
        <dbReference type="ARBA" id="ARBA00022692"/>
    </source>
</evidence>
<dbReference type="NCBIfam" id="TIGR01933">
    <property type="entry name" value="hflK"/>
    <property type="match status" value="1"/>
</dbReference>
<comment type="function">
    <text evidence="6">HflC and HflK could encode or regulate a protease.</text>
</comment>
<name>A0A370K622_9GAMM</name>
<dbReference type="PANTHER" id="PTHR43327:SF2">
    <property type="entry name" value="MODULATOR OF FTSH PROTEASE HFLK"/>
    <property type="match status" value="1"/>
</dbReference>
<comment type="subunit">
    <text evidence="6">HflC and HflK may interact to form a multimeric complex.</text>
</comment>
<dbReference type="InterPro" id="IPR020980">
    <property type="entry name" value="Membrane_HflK_N"/>
</dbReference>
<proteinExistence type="inferred from homology"/>
<evidence type="ECO:0000256" key="7">
    <source>
        <dbReference type="SAM" id="MobiDB-lite"/>
    </source>
</evidence>
<dbReference type="GO" id="GO:0008233">
    <property type="term" value="F:peptidase activity"/>
    <property type="evidence" value="ECO:0007669"/>
    <property type="project" value="UniProtKB-KW"/>
</dbReference>
<keyword evidence="9" id="KW-0378">Hydrolase</keyword>
<dbReference type="CDD" id="cd03404">
    <property type="entry name" value="SPFH_HflK"/>
    <property type="match status" value="1"/>
</dbReference>
<comment type="subcellular location">
    <subcellularLocation>
        <location evidence="1">Membrane</location>
        <topology evidence="1">Single-pass membrane protein</topology>
    </subcellularLocation>
</comment>
<dbReference type="Proteomes" id="UP000254711">
    <property type="component" value="Unassembled WGS sequence"/>
</dbReference>
<dbReference type="InterPro" id="IPR001107">
    <property type="entry name" value="Band_7"/>
</dbReference>
<comment type="similarity">
    <text evidence="2 6">Belongs to the band 7/mec-2 family. HflK subfamily.</text>
</comment>
<feature type="region of interest" description="Disordered" evidence="7">
    <location>
        <begin position="1"/>
        <end position="23"/>
    </location>
</feature>
<keyword evidence="4 6" id="KW-1133">Transmembrane helix</keyword>
<dbReference type="Gene3D" id="3.30.479.30">
    <property type="entry name" value="Band 7 domain"/>
    <property type="match status" value="1"/>
</dbReference>
<evidence type="ECO:0000259" key="8">
    <source>
        <dbReference type="SMART" id="SM00244"/>
    </source>
</evidence>
<dbReference type="InterPro" id="IPR036013">
    <property type="entry name" value="Band_7/SPFH_dom_sf"/>
</dbReference>
<comment type="caution">
    <text evidence="9">The sequence shown here is derived from an EMBL/GenBank/DDBJ whole genome shotgun (WGS) entry which is preliminary data.</text>
</comment>
<dbReference type="InterPro" id="IPR010201">
    <property type="entry name" value="HflK"/>
</dbReference>
<dbReference type="OrthoDB" id="9779595at2"/>
<organism evidence="9 10">
    <name type="scientific">Dyella solisilvae</name>
    <dbReference type="NCBI Taxonomy" id="1920168"/>
    <lineage>
        <taxon>Bacteria</taxon>
        <taxon>Pseudomonadati</taxon>
        <taxon>Pseudomonadota</taxon>
        <taxon>Gammaproteobacteria</taxon>
        <taxon>Lysobacterales</taxon>
        <taxon>Rhodanobacteraceae</taxon>
        <taxon>Dyella</taxon>
    </lineage>
</organism>
<dbReference type="GO" id="GO:0006508">
    <property type="term" value="P:proteolysis"/>
    <property type="evidence" value="ECO:0007669"/>
    <property type="project" value="UniProtKB-KW"/>
</dbReference>
<reference evidence="9 10" key="1">
    <citation type="submission" date="2018-07" db="EMBL/GenBank/DDBJ databases">
        <title>Dyella solisilvae sp. nov., isolated from the pine and broad-leaved mixed forest soil.</title>
        <authorList>
            <person name="Gao Z."/>
            <person name="Qiu L."/>
        </authorList>
    </citation>
    <scope>NUCLEOTIDE SEQUENCE [LARGE SCALE GENOMIC DNA]</scope>
    <source>
        <strain evidence="9 10">DHG54</strain>
    </source>
</reference>
<evidence type="ECO:0000256" key="4">
    <source>
        <dbReference type="ARBA" id="ARBA00022989"/>
    </source>
</evidence>
<dbReference type="InterPro" id="IPR050710">
    <property type="entry name" value="Band7/mec-2_domain"/>
</dbReference>
<gene>
    <name evidence="9" type="primary">hflK</name>
    <name evidence="9" type="ORF">DVT68_13515</name>
</gene>